<keyword evidence="2" id="KW-0805">Transcription regulation</keyword>
<dbReference type="Gene3D" id="3.40.190.290">
    <property type="match status" value="1"/>
</dbReference>
<dbReference type="Proteomes" id="UP001139474">
    <property type="component" value="Unassembled WGS sequence"/>
</dbReference>
<dbReference type="GO" id="GO:0006351">
    <property type="term" value="P:DNA-templated transcription"/>
    <property type="evidence" value="ECO:0007669"/>
    <property type="project" value="TreeGrafter"/>
</dbReference>
<dbReference type="Gene3D" id="1.10.10.10">
    <property type="entry name" value="Winged helix-like DNA-binding domain superfamily/Winged helix DNA-binding domain"/>
    <property type="match status" value="1"/>
</dbReference>
<evidence type="ECO:0000313" key="7">
    <source>
        <dbReference type="Proteomes" id="UP001139474"/>
    </source>
</evidence>
<dbReference type="InterPro" id="IPR005119">
    <property type="entry name" value="LysR_subst-bd"/>
</dbReference>
<dbReference type="Pfam" id="PF00126">
    <property type="entry name" value="HTH_1"/>
    <property type="match status" value="1"/>
</dbReference>
<comment type="caution">
    <text evidence="6">The sequence shown here is derived from an EMBL/GenBank/DDBJ whole genome shotgun (WGS) entry which is preliminary data.</text>
</comment>
<dbReference type="Pfam" id="PF03466">
    <property type="entry name" value="LysR_substrate"/>
    <property type="match status" value="1"/>
</dbReference>
<accession>A0A9X2JRL0</accession>
<keyword evidence="4" id="KW-0804">Transcription</keyword>
<sequence length="312" mass="35646">MNSINAINLRALQFFIDVYDSKSFSVVARREGVSPSMVSRVIQQLEDALGQQLFYRNTRAIMPTESARLFIEFARETREQFLDVSNRLQDRKDEPEGIVRINAPVYFGQRHIAPWLPKLFLRHPKLRVELTLTDDYVDPHLEPADVIFRIDTLNDSSLHARVLGNQTYHLAASPEYVKTHGEPHTPEDLTQHNCLVYSGTSGPNRWLFKEPDGNWRQQAITPILASNNADTLLTSALNSTGIVLFPDWLIGDYLKNGSLVKLLKNRPTAIRTTPQYIAAIYPDSRHPPLNVRAVIDYFVEVFGSPPYWQYGE</sequence>
<dbReference type="GO" id="GO:0003700">
    <property type="term" value="F:DNA-binding transcription factor activity"/>
    <property type="evidence" value="ECO:0007669"/>
    <property type="project" value="InterPro"/>
</dbReference>
<evidence type="ECO:0000256" key="1">
    <source>
        <dbReference type="ARBA" id="ARBA00009437"/>
    </source>
</evidence>
<organism evidence="6 7">
    <name type="scientific">Idiomarina rhizosphaerae</name>
    <dbReference type="NCBI Taxonomy" id="2961572"/>
    <lineage>
        <taxon>Bacteria</taxon>
        <taxon>Pseudomonadati</taxon>
        <taxon>Pseudomonadota</taxon>
        <taxon>Gammaproteobacteria</taxon>
        <taxon>Alteromonadales</taxon>
        <taxon>Idiomarinaceae</taxon>
        <taxon>Idiomarina</taxon>
    </lineage>
</organism>
<evidence type="ECO:0000256" key="3">
    <source>
        <dbReference type="ARBA" id="ARBA00023125"/>
    </source>
</evidence>
<keyword evidence="3" id="KW-0238">DNA-binding</keyword>
<dbReference type="EMBL" id="JAMZDE010000001">
    <property type="protein sequence ID" value="MCP1338309.1"/>
    <property type="molecule type" value="Genomic_DNA"/>
</dbReference>
<evidence type="ECO:0000256" key="2">
    <source>
        <dbReference type="ARBA" id="ARBA00023015"/>
    </source>
</evidence>
<dbReference type="RefSeq" id="WP_253617306.1">
    <property type="nucleotide sequence ID" value="NZ_JAMZDE010000001.1"/>
</dbReference>
<dbReference type="AlphaFoldDB" id="A0A9X2JRL0"/>
<dbReference type="GO" id="GO:0043565">
    <property type="term" value="F:sequence-specific DNA binding"/>
    <property type="evidence" value="ECO:0007669"/>
    <property type="project" value="TreeGrafter"/>
</dbReference>
<dbReference type="InterPro" id="IPR058163">
    <property type="entry name" value="LysR-type_TF_proteobact-type"/>
</dbReference>
<dbReference type="InterPro" id="IPR036388">
    <property type="entry name" value="WH-like_DNA-bd_sf"/>
</dbReference>
<evidence type="ECO:0000256" key="4">
    <source>
        <dbReference type="ARBA" id="ARBA00023163"/>
    </source>
</evidence>
<dbReference type="CDD" id="cd08422">
    <property type="entry name" value="PBP2_CrgA_like"/>
    <property type="match status" value="1"/>
</dbReference>
<protein>
    <submittedName>
        <fullName evidence="6">LysR family transcriptional regulator</fullName>
    </submittedName>
</protein>
<gene>
    <name evidence="6" type="ORF">NJR55_01765</name>
</gene>
<dbReference type="SUPFAM" id="SSF46785">
    <property type="entry name" value="Winged helix' DNA-binding domain"/>
    <property type="match status" value="1"/>
</dbReference>
<evidence type="ECO:0000313" key="6">
    <source>
        <dbReference type="EMBL" id="MCP1338309.1"/>
    </source>
</evidence>
<keyword evidence="7" id="KW-1185">Reference proteome</keyword>
<reference evidence="6" key="1">
    <citation type="submission" date="2022-06" db="EMBL/GenBank/DDBJ databases">
        <title>Idiomarina rhizosphaerae M1R2S28.</title>
        <authorList>
            <person name="Sun J.-Q."/>
            <person name="Li L.-F."/>
        </authorList>
    </citation>
    <scope>NUCLEOTIDE SEQUENCE</scope>
    <source>
        <strain evidence="6">M1R2S28</strain>
    </source>
</reference>
<dbReference type="InterPro" id="IPR036390">
    <property type="entry name" value="WH_DNA-bd_sf"/>
</dbReference>
<comment type="similarity">
    <text evidence="1">Belongs to the LysR transcriptional regulatory family.</text>
</comment>
<dbReference type="PROSITE" id="PS50931">
    <property type="entry name" value="HTH_LYSR"/>
    <property type="match status" value="1"/>
</dbReference>
<dbReference type="PANTHER" id="PTHR30537">
    <property type="entry name" value="HTH-TYPE TRANSCRIPTIONAL REGULATOR"/>
    <property type="match status" value="1"/>
</dbReference>
<dbReference type="PANTHER" id="PTHR30537:SF5">
    <property type="entry name" value="HTH-TYPE TRANSCRIPTIONAL ACTIVATOR TTDR-RELATED"/>
    <property type="match status" value="1"/>
</dbReference>
<feature type="domain" description="HTH lysR-type" evidence="5">
    <location>
        <begin position="7"/>
        <end position="64"/>
    </location>
</feature>
<dbReference type="SUPFAM" id="SSF53850">
    <property type="entry name" value="Periplasmic binding protein-like II"/>
    <property type="match status" value="1"/>
</dbReference>
<proteinExistence type="inferred from homology"/>
<evidence type="ECO:0000259" key="5">
    <source>
        <dbReference type="PROSITE" id="PS50931"/>
    </source>
</evidence>
<dbReference type="InterPro" id="IPR000847">
    <property type="entry name" value="LysR_HTH_N"/>
</dbReference>
<name>A0A9X2JRL0_9GAMM</name>